<organism evidence="3 4">
    <name type="scientific">Edhazardia aedis (strain USNM 41457)</name>
    <name type="common">Microsporidian parasite</name>
    <dbReference type="NCBI Taxonomy" id="1003232"/>
    <lineage>
        <taxon>Eukaryota</taxon>
        <taxon>Fungi</taxon>
        <taxon>Fungi incertae sedis</taxon>
        <taxon>Microsporidia</taxon>
        <taxon>Edhazardia</taxon>
    </lineage>
</organism>
<dbReference type="InterPro" id="IPR051608">
    <property type="entry name" value="RQC_Subunit_NEMF"/>
</dbReference>
<dbReference type="Pfam" id="PF05833">
    <property type="entry name" value="NFACT_N"/>
    <property type="match status" value="1"/>
</dbReference>
<dbReference type="InParanoid" id="J9DTK7"/>
<dbReference type="AlphaFoldDB" id="J9DTK7"/>
<reference evidence="4" key="2">
    <citation type="submission" date="2015-07" db="EMBL/GenBank/DDBJ databases">
        <title>Contrasting host-pathogen interactions and genome evolution in two generalist and specialist microsporidian pathogens of mosquitoes.</title>
        <authorList>
            <consortium name="The Broad Institute Genomics Platform"/>
            <consortium name="The Broad Institute Genome Sequencing Center for Infectious Disease"/>
            <person name="Cuomo C.A."/>
            <person name="Sanscrainte N.D."/>
            <person name="Goldberg J.M."/>
            <person name="Heiman D."/>
            <person name="Young S."/>
            <person name="Zeng Q."/>
            <person name="Becnel J.J."/>
            <person name="Birren B.W."/>
        </authorList>
    </citation>
    <scope>NUCLEOTIDE SEQUENCE [LARGE SCALE GENOMIC DNA]</scope>
    <source>
        <strain evidence="4">USNM 41457</strain>
    </source>
</reference>
<dbReference type="STRING" id="1003232.J9DTK7"/>
<dbReference type="Proteomes" id="UP000003163">
    <property type="component" value="Unassembled WGS sequence"/>
</dbReference>
<evidence type="ECO:0000256" key="2">
    <source>
        <dbReference type="SAM" id="MobiDB-lite"/>
    </source>
</evidence>
<name>J9DTK7_EDHAE</name>
<feature type="coiled-coil region" evidence="1">
    <location>
        <begin position="472"/>
        <end position="499"/>
    </location>
</feature>
<dbReference type="OMA" id="ILHAMQC"/>
<dbReference type="GO" id="GO:1990112">
    <property type="term" value="C:RQC complex"/>
    <property type="evidence" value="ECO:0007669"/>
    <property type="project" value="TreeGrafter"/>
</dbReference>
<evidence type="ECO:0000313" key="3">
    <source>
        <dbReference type="EMBL" id="EJW04607.1"/>
    </source>
</evidence>
<sequence>MKQRFTFLDIRAVVNELQTIPTNTYIQNVYSINNKTYVFKLSSKHFILVEIGVRLHLISQSDFDNLNSGELTFFCTKIRQLLKRQQLAQIKQVGFDRIVVFELSNVCIYFEFFAAGNLVICDKDYVVKLVYRPVKEIELDKGSQYVFNNVELDFSYNMFKAGFKDMVSVDKIVFDDVQFEFEKRLNRIGYSLDKDLAIKKLDCSSKDMENNKNSDYLHGNSNIDNEKGINKNICSLEIKNNEIHENDKNSDFYQTDKELKKCYDTFFEELLDKLANLKNYGLLISVKKHYNNFIPYKISKIPCESKVFPTFNEAVAQFYRKEQKVVAKKSTTVQQKQEKRMAELEKNMDLIDLKVKMLLENYDVVCTILEAHKNVLNYKLDWNEFEKYKSEETALLDFIKKSDFKNEKVVLKFETFKEQEDDEEEKDKRESNLLEKEENSEKNNKQKNKSSKSNKTNKNTNKKHVEVDLDISFNLEKNIARLYDTKKKLQEKLKKRKKT</sequence>
<proteinExistence type="predicted"/>
<evidence type="ECO:0000256" key="1">
    <source>
        <dbReference type="SAM" id="Coils"/>
    </source>
</evidence>
<reference evidence="3 4" key="1">
    <citation type="submission" date="2011-08" db="EMBL/GenBank/DDBJ databases">
        <authorList>
            <person name="Liu Z.J."/>
            <person name="Shi F.L."/>
            <person name="Lu J.Q."/>
            <person name="Li M."/>
            <person name="Wang Z.L."/>
        </authorList>
    </citation>
    <scope>NUCLEOTIDE SEQUENCE [LARGE SCALE GENOMIC DNA]</scope>
    <source>
        <strain evidence="3 4">USNM 41457</strain>
    </source>
</reference>
<dbReference type="EMBL" id="AFBI03000016">
    <property type="protein sequence ID" value="EJW04607.1"/>
    <property type="molecule type" value="Genomic_DNA"/>
</dbReference>
<evidence type="ECO:0000313" key="4">
    <source>
        <dbReference type="Proteomes" id="UP000003163"/>
    </source>
</evidence>
<dbReference type="GO" id="GO:1990116">
    <property type="term" value="P:ribosome-associated ubiquitin-dependent protein catabolic process"/>
    <property type="evidence" value="ECO:0007669"/>
    <property type="project" value="TreeGrafter"/>
</dbReference>
<dbReference type="PANTHER" id="PTHR15239">
    <property type="entry name" value="NUCLEAR EXPORT MEDIATOR FACTOR NEMF"/>
    <property type="match status" value="1"/>
</dbReference>
<dbReference type="HOGENOM" id="CLU_546316_0_0_1"/>
<dbReference type="GO" id="GO:0043023">
    <property type="term" value="F:ribosomal large subunit binding"/>
    <property type="evidence" value="ECO:0007669"/>
    <property type="project" value="TreeGrafter"/>
</dbReference>
<protein>
    <submittedName>
        <fullName evidence="3">Uncharacterized protein</fullName>
    </submittedName>
</protein>
<keyword evidence="4" id="KW-1185">Reference proteome</keyword>
<comment type="caution">
    <text evidence="3">The sequence shown here is derived from an EMBL/GenBank/DDBJ whole genome shotgun (WGS) entry which is preliminary data.</text>
</comment>
<dbReference type="GO" id="GO:0000049">
    <property type="term" value="F:tRNA binding"/>
    <property type="evidence" value="ECO:0007669"/>
    <property type="project" value="TreeGrafter"/>
</dbReference>
<accession>J9DTK7</accession>
<keyword evidence="1" id="KW-0175">Coiled coil</keyword>
<feature type="coiled-coil region" evidence="1">
    <location>
        <begin position="327"/>
        <end position="361"/>
    </location>
</feature>
<feature type="compositionally biased region" description="Basic and acidic residues" evidence="2">
    <location>
        <begin position="426"/>
        <end position="444"/>
    </location>
</feature>
<feature type="region of interest" description="Disordered" evidence="2">
    <location>
        <begin position="421"/>
        <end position="464"/>
    </location>
</feature>
<dbReference type="VEuPathDB" id="MicrosporidiaDB:EDEG_01191"/>
<gene>
    <name evidence="3" type="ORF">EDEG_01191</name>
</gene>
<dbReference type="OrthoDB" id="2187858at2759"/>
<dbReference type="GO" id="GO:0072344">
    <property type="term" value="P:rescue of stalled ribosome"/>
    <property type="evidence" value="ECO:0007669"/>
    <property type="project" value="TreeGrafter"/>
</dbReference>
<dbReference type="PANTHER" id="PTHR15239:SF6">
    <property type="entry name" value="RIBOSOME QUALITY CONTROL COMPLEX SUBUNIT NEMF"/>
    <property type="match status" value="1"/>
</dbReference>
<dbReference type="Gene3D" id="2.30.310.10">
    <property type="entry name" value="ibrinogen binding protein from staphylococcus aureus domain"/>
    <property type="match status" value="1"/>
</dbReference>